<dbReference type="Gene3D" id="6.10.140.1990">
    <property type="match status" value="1"/>
</dbReference>
<gene>
    <name evidence="7" type="ORF">B0174_02075</name>
</gene>
<keyword evidence="3" id="KW-0175">Coiled coil</keyword>
<evidence type="ECO:0000259" key="5">
    <source>
        <dbReference type="Pfam" id="PF25917"/>
    </source>
</evidence>
<comment type="subcellular location">
    <subcellularLocation>
        <location evidence="1">Cell envelope</location>
    </subcellularLocation>
</comment>
<keyword evidence="4" id="KW-0472">Membrane</keyword>
<dbReference type="PANTHER" id="PTHR32347:SF14">
    <property type="entry name" value="EFFLUX SYSTEM COMPONENT YKNX-RELATED"/>
    <property type="match status" value="1"/>
</dbReference>
<dbReference type="AlphaFoldDB" id="A0A363D4Q7"/>
<dbReference type="GO" id="GO:1990961">
    <property type="term" value="P:xenobiotic detoxification by transmembrane export across the plasma membrane"/>
    <property type="evidence" value="ECO:0007669"/>
    <property type="project" value="InterPro"/>
</dbReference>
<evidence type="ECO:0000256" key="3">
    <source>
        <dbReference type="ARBA" id="ARBA00023054"/>
    </source>
</evidence>
<dbReference type="GO" id="GO:1990195">
    <property type="term" value="C:macrolide transmembrane transporter complex"/>
    <property type="evidence" value="ECO:0007669"/>
    <property type="project" value="InterPro"/>
</dbReference>
<feature type="transmembrane region" description="Helical" evidence="4">
    <location>
        <begin position="21"/>
        <end position="40"/>
    </location>
</feature>
<evidence type="ECO:0000259" key="6">
    <source>
        <dbReference type="Pfam" id="PF25990"/>
    </source>
</evidence>
<organism evidence="7 8">
    <name type="scientific">Arcobacter caeni</name>
    <dbReference type="NCBI Taxonomy" id="1912877"/>
    <lineage>
        <taxon>Bacteria</taxon>
        <taxon>Pseudomonadati</taxon>
        <taxon>Campylobacterota</taxon>
        <taxon>Epsilonproteobacteria</taxon>
        <taxon>Campylobacterales</taxon>
        <taxon>Arcobacteraceae</taxon>
        <taxon>Arcobacter</taxon>
    </lineage>
</organism>
<protein>
    <submittedName>
        <fullName evidence="7">Efflux transporter periplasmic adaptor subunit</fullName>
    </submittedName>
</protein>
<dbReference type="Proteomes" id="UP000251135">
    <property type="component" value="Unassembled WGS sequence"/>
</dbReference>
<comment type="similarity">
    <text evidence="2">Belongs to the membrane fusion protein (MFP) (TC 8.A.1) family.</text>
</comment>
<sequence length="420" mass="46738">MNTNLQNELNNYSNKNSWKKYYFIIFIILCLATGFYYFFINKTQKVEIASYNMKKVTRGDLSVIVSATGTLNPTNSVEIGVEVSGTLKEIYVDFNDEVEVGQLLAVLDTRKLQSDVDGQLASLAIAKANSKESEVNLRNKKVVYDRTLKMYNSSGGKYPSINELDDTRFAYEAASSSLEASKAKVQQSESTLKTSLQNLDKAYVKSSIKGIVLNRAVEVGQTLAATMSAPKLFTLAKDLTQMDLIISIDESDVSDIKKDLAVTFSVDAYPNRTFKGKIKQVRLNPVTVNGVVTYETIVGVENEELLLRPGMTATAQIITKQSIDKLIIPNTALRFKPKIQTEQKTNTMNFSQGPRRPQGGNAPKEMAKKEFLPIYILENNQPKKIMVKVLETDGKSTTVESNDLKIDDELIVSQKSDNAK</sequence>
<dbReference type="GO" id="GO:0022857">
    <property type="term" value="F:transmembrane transporter activity"/>
    <property type="evidence" value="ECO:0007669"/>
    <property type="project" value="InterPro"/>
</dbReference>
<dbReference type="Pfam" id="PF25917">
    <property type="entry name" value="BSH_RND"/>
    <property type="match status" value="1"/>
</dbReference>
<evidence type="ECO:0000313" key="7">
    <source>
        <dbReference type="EMBL" id="PUE66077.1"/>
    </source>
</evidence>
<dbReference type="InterPro" id="IPR030190">
    <property type="entry name" value="MacA_alpha-hairpin_sf"/>
</dbReference>
<dbReference type="Gene3D" id="2.40.30.170">
    <property type="match status" value="1"/>
</dbReference>
<evidence type="ECO:0000256" key="1">
    <source>
        <dbReference type="ARBA" id="ARBA00004196"/>
    </source>
</evidence>
<evidence type="ECO:0000256" key="2">
    <source>
        <dbReference type="ARBA" id="ARBA00009477"/>
    </source>
</evidence>
<comment type="caution">
    <text evidence="7">The sequence shown here is derived from an EMBL/GenBank/DDBJ whole genome shotgun (WGS) entry which is preliminary data.</text>
</comment>
<evidence type="ECO:0000313" key="8">
    <source>
        <dbReference type="Proteomes" id="UP000251135"/>
    </source>
</evidence>
<dbReference type="InterPro" id="IPR058636">
    <property type="entry name" value="Beta-barrel_YknX"/>
</dbReference>
<feature type="domain" description="YknX-like beta-barrel" evidence="6">
    <location>
        <begin position="247"/>
        <end position="317"/>
    </location>
</feature>
<keyword evidence="4" id="KW-0812">Transmembrane</keyword>
<dbReference type="SUPFAM" id="SSF111369">
    <property type="entry name" value="HlyD-like secretion proteins"/>
    <property type="match status" value="1"/>
</dbReference>
<dbReference type="Pfam" id="PF25990">
    <property type="entry name" value="Beta-barrel_YknX"/>
    <property type="match status" value="1"/>
</dbReference>
<feature type="domain" description="Multidrug resistance protein MdtA-like barrel-sandwich hybrid" evidence="5">
    <location>
        <begin position="75"/>
        <end position="230"/>
    </location>
</feature>
<dbReference type="InterPro" id="IPR050465">
    <property type="entry name" value="UPF0194_transport"/>
</dbReference>
<name>A0A363D4Q7_9BACT</name>
<keyword evidence="8" id="KW-1185">Reference proteome</keyword>
<keyword evidence="4" id="KW-1133">Transmembrane helix</keyword>
<dbReference type="RefSeq" id="WP_108557987.1">
    <property type="nucleotide sequence ID" value="NZ_MUXE01000002.1"/>
</dbReference>
<dbReference type="OrthoDB" id="9784484at2"/>
<dbReference type="PANTHER" id="PTHR32347">
    <property type="entry name" value="EFFLUX SYSTEM COMPONENT YKNX-RELATED"/>
    <property type="match status" value="1"/>
</dbReference>
<dbReference type="InterPro" id="IPR058625">
    <property type="entry name" value="MdtA-like_BSH"/>
</dbReference>
<reference evidence="7 8" key="1">
    <citation type="submission" date="2017-02" db="EMBL/GenBank/DDBJ databases">
        <title>Arcobacter caeni sp. nov, a new Arcobacter species isolated from reclaimed water.</title>
        <authorList>
            <person name="Figueras M.J."/>
            <person name="Perez-Cataluna A."/>
            <person name="Salas-Masso N."/>
        </authorList>
    </citation>
    <scope>NUCLEOTIDE SEQUENCE [LARGE SCALE GENOMIC DNA]</scope>
    <source>
        <strain evidence="7 8">RW17-10</strain>
    </source>
</reference>
<dbReference type="GO" id="GO:0019898">
    <property type="term" value="C:extrinsic component of membrane"/>
    <property type="evidence" value="ECO:0007669"/>
    <property type="project" value="InterPro"/>
</dbReference>
<dbReference type="EMBL" id="MUXE01000002">
    <property type="protein sequence ID" value="PUE66077.1"/>
    <property type="molecule type" value="Genomic_DNA"/>
</dbReference>
<dbReference type="Gene3D" id="2.40.50.100">
    <property type="match status" value="1"/>
</dbReference>
<dbReference type="InterPro" id="IPR006143">
    <property type="entry name" value="RND_pump_MFP"/>
</dbReference>
<dbReference type="NCBIfam" id="TIGR01730">
    <property type="entry name" value="RND_mfp"/>
    <property type="match status" value="1"/>
</dbReference>
<accession>A0A363D4Q7</accession>
<evidence type="ECO:0000256" key="4">
    <source>
        <dbReference type="SAM" id="Phobius"/>
    </source>
</evidence>
<dbReference type="GO" id="GO:0030313">
    <property type="term" value="C:cell envelope"/>
    <property type="evidence" value="ECO:0007669"/>
    <property type="project" value="UniProtKB-SubCell"/>
</dbReference>
<proteinExistence type="inferred from homology"/>